<dbReference type="Pfam" id="PF00023">
    <property type="entry name" value="Ank"/>
    <property type="match status" value="1"/>
</dbReference>
<dbReference type="PANTHER" id="PTHR24173">
    <property type="entry name" value="ANKYRIN REPEAT CONTAINING"/>
    <property type="match status" value="1"/>
</dbReference>
<dbReference type="InterPro" id="IPR036770">
    <property type="entry name" value="Ankyrin_rpt-contain_sf"/>
</dbReference>
<dbReference type="InterPro" id="IPR002838">
    <property type="entry name" value="AIM24"/>
</dbReference>
<feature type="repeat" description="ANK" evidence="3">
    <location>
        <begin position="1059"/>
        <end position="1091"/>
    </location>
</feature>
<organism evidence="8 9">
    <name type="scientific">Aspergillus novoparasiticus</name>
    <dbReference type="NCBI Taxonomy" id="986946"/>
    <lineage>
        <taxon>Eukaryota</taxon>
        <taxon>Fungi</taxon>
        <taxon>Dikarya</taxon>
        <taxon>Ascomycota</taxon>
        <taxon>Pezizomycotina</taxon>
        <taxon>Eurotiomycetes</taxon>
        <taxon>Eurotiomycetidae</taxon>
        <taxon>Eurotiales</taxon>
        <taxon>Aspergillaceae</taxon>
        <taxon>Aspergillus</taxon>
        <taxon>Aspergillus subgen. Circumdati</taxon>
    </lineage>
</organism>
<dbReference type="Gene3D" id="3.60.160.10">
    <property type="entry name" value="Mitochondrial biogenesis AIM24"/>
    <property type="match status" value="1"/>
</dbReference>
<sequence>MFSHLILVTCFIIPAARAGGWDDFTDNLATDLAPLISLFGERLTTQFLSESVSLLDNVIFALAPLGILTAAVSAIRVCGNASLRAFIGRAQEGPGEAEHELLSCVSETTAELFNNGGISRVFGHPRLLEVVVWKDKDPVTKEDCWKTGTLRDALLQGAWTAKDAGLKLLEKDYPLPELEIPNLSLNKGIARRSQGWFYCAAVVGLVLQIGVLAYSALTVLIYPDQFQKDEQPVESYAFPLFLIGTICLCTGMFLCAFIIERSSREFYFHPVKPSKIYWLQPGGQNVGDQVFDSFLAVNEGSSSQLDEGLVYIKSIRDHALQGNSYILILTISFTLLGFVAQFVGLRGLHASVTLAQMGSTLVMAIIRTCLRTKRISSKENRLTKHERNLTSHKNQELDCFAFHLEDAKSFSLVSGIVRGSSSYQPSLLSVTSGSSSQDTRLGTKLVQTRAHLARLTSGTDRLQALAWDEMPIRQVARNLAQTIEMTMDLISTWQHALKDIDSFELDFVCQSHHKFIAPKLESYTINLARSDDTLQWRVEEHELEAVLGLWTWSLLNSSPEWLQNGLGRLVGLSESEARAEDTDLYFHKWIFRQREARMVSTKMVCLPQCMFGFFSGLYPNDKDILVVRTENRLETMAAQDIYVQFIRSVFQNMGELGGDTNVISGSRDGYIAHNNRLDDLVSCFETSNLGSREDALLCIVPGLRHRGLLPMLSGGSSVVKCRIKELTASSNWVEAFSILWWLCERSEGEEFEHSVFELGCLCRRAILQTDPNVQAEGYKYACRLIENDPRTRFIRTLRDSRPTDWMDADQRPEQWKAFSLQLGWVIWHITQRNSGRQGIQSSLESLGINGSSVSIGKANGSENQRKKGEQAVLHWLTNNDEGLYSRELLSVDDRLALDWLCQNRHHALLDWLIARWVELEERCPGFLYHITIWAVEGKYRVAIDALRRRGVSINMQNPKDGSTPLIDKIMAGDRKAIQELLDAGADVNGSHSSGGTPLSVASHKGDLETVSLLLRKGARANTQDSDGFSPLMYAIEGGHVDIVRVLFKHGANANLGSFGGSTPLMTAAADNHVEILELLLSRGAEVDMESSDGCTALILAARNGSTEATRLLLSHGANVHKRTLGGETALDSAREYDHIASECITLLDLSDFSQPNFSFPPPQRQQTAPPVSPFATDNNAAAYTANGDIGNPYGSNSVSPPPQSSTPPAAVQPQAAPVVSATNQDEVGTFNGGSYRISHRDTNSVLTMQLAMGCPIEAKPGAMVAMSGDISLRGTVKFGLAKMVAGGMTSSIYTGPGEILLAPPFLGDIIVLRMDGSERWKVGKDAFLAKTSGVEKDYKSQGMTKAVFSGEGFIIYHMSGVGLVWLQSFGAIIRKDIPEGKTYLVDNGYIVAWNCKYKIERAASGGLLSAFSSSEGLACKFEGPGTVYLQTRNAAAFAAHLSGK</sequence>
<feature type="transmembrane region" description="Helical" evidence="6">
    <location>
        <begin position="58"/>
        <end position="79"/>
    </location>
</feature>
<comment type="similarity">
    <text evidence="4">Belongs to the AIM24 family.</text>
</comment>
<dbReference type="Pfam" id="PF12796">
    <property type="entry name" value="Ank_2"/>
    <property type="match status" value="1"/>
</dbReference>
<dbReference type="PRINTS" id="PR01415">
    <property type="entry name" value="ANKYRIN"/>
</dbReference>
<accession>A0A5N6EUY1</accession>
<feature type="transmembrane region" description="Helical" evidence="6">
    <location>
        <begin position="236"/>
        <end position="259"/>
    </location>
</feature>
<dbReference type="GO" id="GO:0005739">
    <property type="term" value="C:mitochondrion"/>
    <property type="evidence" value="ECO:0007669"/>
    <property type="project" value="UniProtKB-SubCell"/>
</dbReference>
<feature type="transmembrane region" description="Helical" evidence="6">
    <location>
        <begin position="195"/>
        <end position="216"/>
    </location>
</feature>
<feature type="repeat" description="ANK" evidence="3">
    <location>
        <begin position="1026"/>
        <end position="1058"/>
    </location>
</feature>
<comment type="subcellular location">
    <subcellularLocation>
        <location evidence="4">Mitochondrion</location>
    </subcellularLocation>
</comment>
<dbReference type="Gene3D" id="1.25.40.20">
    <property type="entry name" value="Ankyrin repeat-containing domain"/>
    <property type="match status" value="1"/>
</dbReference>
<dbReference type="InterPro" id="IPR036983">
    <property type="entry name" value="AIM24_sf"/>
</dbReference>
<feature type="compositionally biased region" description="Low complexity" evidence="5">
    <location>
        <begin position="1175"/>
        <end position="1186"/>
    </location>
</feature>
<keyword evidence="9" id="KW-1185">Reference proteome</keyword>
<dbReference type="PROSITE" id="PS50297">
    <property type="entry name" value="ANK_REP_REGION"/>
    <property type="match status" value="5"/>
</dbReference>
<gene>
    <name evidence="8" type="ORF">BDV33DRAFT_203340</name>
</gene>
<evidence type="ECO:0000313" key="8">
    <source>
        <dbReference type="EMBL" id="KAB8220484.1"/>
    </source>
</evidence>
<feature type="transmembrane region" description="Helical" evidence="6">
    <location>
        <begin position="325"/>
        <end position="344"/>
    </location>
</feature>
<dbReference type="Pfam" id="PF01987">
    <property type="entry name" value="AIM24"/>
    <property type="match status" value="1"/>
</dbReference>
<dbReference type="InterPro" id="IPR002110">
    <property type="entry name" value="Ankyrin_rpt"/>
</dbReference>
<dbReference type="NCBIfam" id="TIGR00266">
    <property type="entry name" value="TIGR00266 family protein"/>
    <property type="match status" value="1"/>
</dbReference>
<keyword evidence="1" id="KW-0677">Repeat</keyword>
<keyword evidence="6" id="KW-0472">Membrane</keyword>
<evidence type="ECO:0000256" key="4">
    <source>
        <dbReference type="RuleBase" id="RU363045"/>
    </source>
</evidence>
<keyword evidence="4" id="KW-0496">Mitochondrion</keyword>
<dbReference type="SUPFAM" id="SSF48403">
    <property type="entry name" value="Ankyrin repeat"/>
    <property type="match status" value="1"/>
</dbReference>
<feature type="region of interest" description="Disordered" evidence="5">
    <location>
        <begin position="1155"/>
        <end position="1224"/>
    </location>
</feature>
<proteinExistence type="inferred from homology"/>
<name>A0A5N6EUY1_9EURO</name>
<evidence type="ECO:0000256" key="5">
    <source>
        <dbReference type="SAM" id="MobiDB-lite"/>
    </source>
</evidence>
<evidence type="ECO:0000313" key="9">
    <source>
        <dbReference type="Proteomes" id="UP000326799"/>
    </source>
</evidence>
<feature type="signal peptide" evidence="7">
    <location>
        <begin position="1"/>
        <end position="18"/>
    </location>
</feature>
<evidence type="ECO:0000256" key="2">
    <source>
        <dbReference type="ARBA" id="ARBA00023043"/>
    </source>
</evidence>
<feature type="repeat" description="ANK" evidence="3">
    <location>
        <begin position="1092"/>
        <end position="1124"/>
    </location>
</feature>
<dbReference type="EMBL" id="ML733428">
    <property type="protein sequence ID" value="KAB8220484.1"/>
    <property type="molecule type" value="Genomic_DNA"/>
</dbReference>
<dbReference type="InterPro" id="IPR016031">
    <property type="entry name" value="Trp_RNA-bd_attenuator-like_dom"/>
</dbReference>
<feature type="repeat" description="ANK" evidence="3">
    <location>
        <begin position="993"/>
        <end position="1025"/>
    </location>
</feature>
<reference evidence="8 9" key="1">
    <citation type="submission" date="2019-04" db="EMBL/GenBank/DDBJ databases">
        <title>Fungal friends and foes A comparative genomics study of 23 Aspergillus species from section Flavi.</title>
        <authorList>
            <consortium name="DOE Joint Genome Institute"/>
            <person name="Kjaerbolling I."/>
            <person name="Vesth T.C."/>
            <person name="Frisvad J.C."/>
            <person name="Nybo J.L."/>
            <person name="Theobald S."/>
            <person name="Kildgaard S."/>
            <person name="Petersen T.I."/>
            <person name="Kuo A."/>
            <person name="Sato A."/>
            <person name="Lyhne E.K."/>
            <person name="Kogle M.E."/>
            <person name="Wiebenga A."/>
            <person name="Kun R.S."/>
            <person name="Lubbers R.J."/>
            <person name="Makela M.R."/>
            <person name="Barry K."/>
            <person name="Chovatia M."/>
            <person name="Clum A."/>
            <person name="Daum C."/>
            <person name="Haridas S."/>
            <person name="He G."/>
            <person name="LaButti K."/>
            <person name="Lipzen A."/>
            <person name="Mondo S."/>
            <person name="Pangilinan J."/>
            <person name="Riley R."/>
            <person name="Salamov A."/>
            <person name="Simmons B.A."/>
            <person name="Magnuson J.K."/>
            <person name="Henrissat B."/>
            <person name="Mortensen U.H."/>
            <person name="Larsen T.O."/>
            <person name="De vries R.P."/>
            <person name="Grigoriev I.V."/>
            <person name="Machida M."/>
            <person name="Baker S.E."/>
            <person name="Andersen M.R."/>
        </authorList>
    </citation>
    <scope>NUCLEOTIDE SEQUENCE [LARGE SCALE GENOMIC DNA]</scope>
    <source>
        <strain evidence="8 9">CBS 126849</strain>
    </source>
</reference>
<keyword evidence="6" id="KW-1133">Transmembrane helix</keyword>
<keyword evidence="7" id="KW-0732">Signal</keyword>
<dbReference type="SUPFAM" id="SSF51219">
    <property type="entry name" value="TRAP-like"/>
    <property type="match status" value="1"/>
</dbReference>
<keyword evidence="2 3" id="KW-0040">ANK repeat</keyword>
<feature type="compositionally biased region" description="Low complexity" evidence="5">
    <location>
        <begin position="1206"/>
        <end position="1222"/>
    </location>
</feature>
<feature type="chain" id="PRO_5025032791" description="Altered inheritance of mitochondria protein 24, mitochondrial" evidence="7">
    <location>
        <begin position="19"/>
        <end position="1444"/>
    </location>
</feature>
<dbReference type="PANTHER" id="PTHR24173:SF74">
    <property type="entry name" value="ANKYRIN REPEAT DOMAIN-CONTAINING PROTEIN 16"/>
    <property type="match status" value="1"/>
</dbReference>
<keyword evidence="6" id="KW-0812">Transmembrane</keyword>
<evidence type="ECO:0000256" key="1">
    <source>
        <dbReference type="ARBA" id="ARBA00022737"/>
    </source>
</evidence>
<evidence type="ECO:0000256" key="7">
    <source>
        <dbReference type="SAM" id="SignalP"/>
    </source>
</evidence>
<dbReference type="PROSITE" id="PS50088">
    <property type="entry name" value="ANK_REPEAT"/>
    <property type="match status" value="5"/>
</dbReference>
<feature type="repeat" description="ANK" evidence="3">
    <location>
        <begin position="960"/>
        <end position="992"/>
    </location>
</feature>
<evidence type="ECO:0000256" key="3">
    <source>
        <dbReference type="PROSITE-ProRule" id="PRU00023"/>
    </source>
</evidence>
<evidence type="ECO:0000256" key="6">
    <source>
        <dbReference type="SAM" id="Phobius"/>
    </source>
</evidence>
<dbReference type="Proteomes" id="UP000326799">
    <property type="component" value="Unassembled WGS sequence"/>
</dbReference>
<dbReference type="SMART" id="SM00248">
    <property type="entry name" value="ANK"/>
    <property type="match status" value="7"/>
</dbReference>
<protein>
    <recommendedName>
        <fullName evidence="4">Altered inheritance of mitochondria protein 24, mitochondrial</fullName>
    </recommendedName>
</protein>